<dbReference type="AlphaFoldDB" id="D2XIS0"/>
<organism evidence="1">
    <name type="scientific">uncultured bacterium 9F08</name>
    <dbReference type="NCBI Taxonomy" id="697051"/>
    <lineage>
        <taxon>Bacteria</taxon>
        <taxon>environmental samples</taxon>
    </lineage>
</organism>
<sequence>MVTPSTRCATAWPHCSATCSRVIPVSSTTSCRIAAAMLS</sequence>
<dbReference type="EMBL" id="GU177851">
    <property type="protein sequence ID" value="ADB12529.1"/>
    <property type="molecule type" value="Genomic_DNA"/>
</dbReference>
<reference evidence="1" key="1">
    <citation type="submission" date="2009-11" db="EMBL/GenBank/DDBJ databases">
        <authorList>
            <person name="Rhee S.-K."/>
            <person name="Park S.-J."/>
        </authorList>
    </citation>
    <scope>NUCLEOTIDE SEQUENCE</scope>
</reference>
<accession>D2XIS0</accession>
<proteinExistence type="predicted"/>
<evidence type="ECO:0000313" key="1">
    <source>
        <dbReference type="EMBL" id="ADB12529.1"/>
    </source>
</evidence>
<name>D2XIS0_9BACT</name>
<protein>
    <submittedName>
        <fullName evidence="1">Uncharacterized protein</fullName>
    </submittedName>
</protein>
<reference evidence="1" key="2">
    <citation type="journal article" date="2010" name="J. Microbiol.">
        <title>Metagenomic assessment of a sulfur-oxidizing enrichment culture derived from marine sediment.</title>
        <authorList>
            <person name="Jung M.Y."/>
            <person name="Pham V."/>
            <person name="Park S.J."/>
            <person name="Kim S.J."/>
            <person name="Chae J.C."/>
            <person name="Roh Y."/>
            <person name="Rhee S.K."/>
        </authorList>
    </citation>
    <scope>NUCLEOTIDE SEQUENCE</scope>
</reference>